<name>A0A1G9H529_9HYPH</name>
<dbReference type="EMBL" id="FNEE01000026">
    <property type="protein sequence ID" value="SDL08047.1"/>
    <property type="molecule type" value="Genomic_DNA"/>
</dbReference>
<keyword evidence="2" id="KW-1185">Reference proteome</keyword>
<reference evidence="2" key="1">
    <citation type="submission" date="2016-10" db="EMBL/GenBank/DDBJ databases">
        <authorList>
            <person name="Varghese N."/>
            <person name="Submissions S."/>
        </authorList>
    </citation>
    <scope>NUCLEOTIDE SEQUENCE [LARGE SCALE GENOMIC DNA]</scope>
    <source>
        <strain evidence="2">CGMCC 1.11022</strain>
    </source>
</reference>
<dbReference type="Proteomes" id="UP000198894">
    <property type="component" value="Unassembled WGS sequence"/>
</dbReference>
<organism evidence="1 2">
    <name type="scientific">Mesorhizobium muleiense</name>
    <dbReference type="NCBI Taxonomy" id="1004279"/>
    <lineage>
        <taxon>Bacteria</taxon>
        <taxon>Pseudomonadati</taxon>
        <taxon>Pseudomonadota</taxon>
        <taxon>Alphaproteobacteria</taxon>
        <taxon>Hyphomicrobiales</taxon>
        <taxon>Phyllobacteriaceae</taxon>
        <taxon>Mesorhizobium</taxon>
    </lineage>
</organism>
<dbReference type="AlphaFoldDB" id="A0A1G9H529"/>
<proteinExistence type="predicted"/>
<evidence type="ECO:0000313" key="2">
    <source>
        <dbReference type="Proteomes" id="UP000198894"/>
    </source>
</evidence>
<protein>
    <submittedName>
        <fullName evidence="1">Uncharacterized protein</fullName>
    </submittedName>
</protein>
<evidence type="ECO:0000313" key="1">
    <source>
        <dbReference type="EMBL" id="SDL08047.1"/>
    </source>
</evidence>
<accession>A0A1G9H529</accession>
<sequence length="89" mass="10357">MSADQIIGQIEERFPNWRSYRDLIDCIDCTLAELRRVKEEQSRWTNVIAVTAPGLFPQDYVFRSPCDPPLPKPDVLYIDGAVYRREIAQ</sequence>
<dbReference type="RefSeq" id="WP_091599773.1">
    <property type="nucleotide sequence ID" value="NZ_FNEE01000026.1"/>
</dbReference>
<gene>
    <name evidence="1" type="ORF">SAMN05428953_12671</name>
</gene>